<dbReference type="InterPro" id="IPR003439">
    <property type="entry name" value="ABC_transporter-like_ATP-bd"/>
</dbReference>
<comment type="caution">
    <text evidence="10">The sequence shown here is derived from an EMBL/GenBank/DDBJ whole genome shotgun (WGS) entry which is preliminary data.</text>
</comment>
<feature type="transmembrane region" description="Helical" evidence="7">
    <location>
        <begin position="20"/>
        <end position="42"/>
    </location>
</feature>
<dbReference type="Gene3D" id="1.20.1560.10">
    <property type="entry name" value="ABC transporter type 1, transmembrane domain"/>
    <property type="match status" value="1"/>
</dbReference>
<dbReference type="GO" id="GO:0005524">
    <property type="term" value="F:ATP binding"/>
    <property type="evidence" value="ECO:0007669"/>
    <property type="project" value="UniProtKB-KW"/>
</dbReference>
<evidence type="ECO:0000259" key="9">
    <source>
        <dbReference type="PROSITE" id="PS50929"/>
    </source>
</evidence>
<dbReference type="GO" id="GO:0034040">
    <property type="term" value="F:ATPase-coupled lipid transmembrane transporter activity"/>
    <property type="evidence" value="ECO:0007669"/>
    <property type="project" value="TreeGrafter"/>
</dbReference>
<dbReference type="RefSeq" id="WP_053402970.1">
    <property type="nucleotide sequence ID" value="NZ_LILC01000027.1"/>
</dbReference>
<evidence type="ECO:0000259" key="8">
    <source>
        <dbReference type="PROSITE" id="PS50893"/>
    </source>
</evidence>
<keyword evidence="3" id="KW-0547">Nucleotide-binding</keyword>
<feature type="transmembrane region" description="Helical" evidence="7">
    <location>
        <begin position="274"/>
        <end position="292"/>
    </location>
</feature>
<accession>A0A0M0KU39</accession>
<dbReference type="OrthoDB" id="9802264at2"/>
<dbReference type="PROSITE" id="PS50893">
    <property type="entry name" value="ABC_TRANSPORTER_2"/>
    <property type="match status" value="1"/>
</dbReference>
<dbReference type="SMART" id="SM00382">
    <property type="entry name" value="AAA"/>
    <property type="match status" value="1"/>
</dbReference>
<evidence type="ECO:0000313" key="11">
    <source>
        <dbReference type="Proteomes" id="UP000037558"/>
    </source>
</evidence>
<dbReference type="InterPro" id="IPR011527">
    <property type="entry name" value="ABC1_TM_dom"/>
</dbReference>
<evidence type="ECO:0000256" key="7">
    <source>
        <dbReference type="SAM" id="Phobius"/>
    </source>
</evidence>
<dbReference type="InterPro" id="IPR027417">
    <property type="entry name" value="P-loop_NTPase"/>
</dbReference>
<evidence type="ECO:0000256" key="3">
    <source>
        <dbReference type="ARBA" id="ARBA00022741"/>
    </source>
</evidence>
<keyword evidence="11" id="KW-1185">Reference proteome</keyword>
<dbReference type="PANTHER" id="PTHR24221">
    <property type="entry name" value="ATP-BINDING CASSETTE SUB-FAMILY B"/>
    <property type="match status" value="1"/>
</dbReference>
<dbReference type="PANTHER" id="PTHR24221:SF653">
    <property type="entry name" value="TRANSPORT ATP-BINDING PROTEIN CYDC"/>
    <property type="match status" value="1"/>
</dbReference>
<dbReference type="Pfam" id="PF00005">
    <property type="entry name" value="ABC_tran"/>
    <property type="match status" value="1"/>
</dbReference>
<keyword evidence="4 10" id="KW-0067">ATP-binding</keyword>
<evidence type="ECO:0000256" key="1">
    <source>
        <dbReference type="ARBA" id="ARBA00004651"/>
    </source>
</evidence>
<dbReference type="NCBIfam" id="TIGR02868">
    <property type="entry name" value="CydC"/>
    <property type="match status" value="1"/>
</dbReference>
<evidence type="ECO:0000256" key="4">
    <source>
        <dbReference type="ARBA" id="ARBA00022840"/>
    </source>
</evidence>
<feature type="transmembrane region" description="Helical" evidence="7">
    <location>
        <begin position="161"/>
        <end position="180"/>
    </location>
</feature>
<dbReference type="GO" id="GO:0034775">
    <property type="term" value="P:glutathione transmembrane transport"/>
    <property type="evidence" value="ECO:0007669"/>
    <property type="project" value="InterPro"/>
</dbReference>
<feature type="domain" description="ABC transporter" evidence="8">
    <location>
        <begin position="332"/>
        <end position="563"/>
    </location>
</feature>
<keyword evidence="5 7" id="KW-1133">Transmembrane helix</keyword>
<dbReference type="Proteomes" id="UP000037558">
    <property type="component" value="Unassembled WGS sequence"/>
</dbReference>
<comment type="subcellular location">
    <subcellularLocation>
        <location evidence="1">Cell membrane</location>
        <topology evidence="1">Multi-pass membrane protein</topology>
    </subcellularLocation>
</comment>
<evidence type="ECO:0000256" key="5">
    <source>
        <dbReference type="ARBA" id="ARBA00022989"/>
    </source>
</evidence>
<dbReference type="GO" id="GO:0005886">
    <property type="term" value="C:plasma membrane"/>
    <property type="evidence" value="ECO:0007669"/>
    <property type="project" value="UniProtKB-SubCell"/>
</dbReference>
<dbReference type="GO" id="GO:0045454">
    <property type="term" value="P:cell redox homeostasis"/>
    <property type="evidence" value="ECO:0007669"/>
    <property type="project" value="InterPro"/>
</dbReference>
<dbReference type="GO" id="GO:0140359">
    <property type="term" value="F:ABC-type transporter activity"/>
    <property type="evidence" value="ECO:0007669"/>
    <property type="project" value="InterPro"/>
</dbReference>
<dbReference type="STRING" id="284581.AMD01_18700"/>
<dbReference type="Gene3D" id="3.40.50.300">
    <property type="entry name" value="P-loop containing nucleotide triphosphate hydrolases"/>
    <property type="match status" value="1"/>
</dbReference>
<name>A0A0M0KU39_9BACI</name>
<dbReference type="PROSITE" id="PS50929">
    <property type="entry name" value="ABC_TM1F"/>
    <property type="match status" value="1"/>
</dbReference>
<dbReference type="GO" id="GO:0016887">
    <property type="term" value="F:ATP hydrolysis activity"/>
    <property type="evidence" value="ECO:0007669"/>
    <property type="project" value="InterPro"/>
</dbReference>
<dbReference type="SUPFAM" id="SSF52540">
    <property type="entry name" value="P-loop containing nucleoside triphosphate hydrolases"/>
    <property type="match status" value="1"/>
</dbReference>
<keyword evidence="2 7" id="KW-0812">Transmembrane</keyword>
<dbReference type="SUPFAM" id="SSF90123">
    <property type="entry name" value="ABC transporter transmembrane region"/>
    <property type="match status" value="1"/>
</dbReference>
<reference evidence="11" key="1">
    <citation type="submission" date="2015-08" db="EMBL/GenBank/DDBJ databases">
        <title>Fjat-14210 dsm16467.</title>
        <authorList>
            <person name="Liu B."/>
            <person name="Wang J."/>
            <person name="Zhu Y."/>
            <person name="Liu G."/>
            <person name="Chen Q."/>
            <person name="Chen Z."/>
            <person name="Lan J."/>
            <person name="Che J."/>
            <person name="Ge C."/>
            <person name="Shi H."/>
            <person name="Pan Z."/>
            <person name="Liu X."/>
        </authorList>
    </citation>
    <scope>NUCLEOTIDE SEQUENCE [LARGE SCALE GENOMIC DNA]</scope>
    <source>
        <strain evidence="11">DSM 16467</strain>
    </source>
</reference>
<feature type="domain" description="ABC transmembrane type-1" evidence="9">
    <location>
        <begin position="20"/>
        <end position="301"/>
    </location>
</feature>
<sequence>MKEKGWVIPYIKEQKHLFGFVLILSVVAMAATAALLFTSGYLISKSATRPENILLVYVPIVAVRTFGILRSVSRYVERLASHGLILSIVSRMRPRLYRLLAPHALKRRVKTGEMLGVLANDIEHIQNMYVKTIFPSLAALFLYMICIMLLGLFSWPFAGLMAIYGLILVLVLPIFSLLVVKAKQVRMKEGRHGLYERLTDGILGISDWTFSGRQASFVSSIQAEDRMLTELENSQTRFVRSRTFFAQLTVGVLVVTMLLWTGMQAETGELSKTLIAAFILVIFPLAEAFLPLSDAMSDVPTYQNSIHRLSQLPEAEEQVSKTIINTEDGVHLQMQNVSFGYEDRLTVNDVSFELPSGKKLALIGPSGAGKSTIVKLLLGAERPMAGSVLLNDVPTHHVDEIARYIGVLNQQPYLFDTSIVNNIRLGNPKASDEEVYEAGKQVGLHDYIASLPDGYHTSMLETGLRFSGGERQRIALARLLLQKTPVVILDEPTVGLDARTEKELLRTIFNVLQGKTVVWITHHLAGMNVMDEILFLEEGAIKMRGDHQALLREERYRHLYELDAPFAVETDNVVKKIVI</sequence>
<evidence type="ECO:0000313" key="10">
    <source>
        <dbReference type="EMBL" id="KOO41913.1"/>
    </source>
</evidence>
<organism evidence="10 11">
    <name type="scientific">Priestia koreensis</name>
    <dbReference type="NCBI Taxonomy" id="284581"/>
    <lineage>
        <taxon>Bacteria</taxon>
        <taxon>Bacillati</taxon>
        <taxon>Bacillota</taxon>
        <taxon>Bacilli</taxon>
        <taxon>Bacillales</taxon>
        <taxon>Bacillaceae</taxon>
        <taxon>Priestia</taxon>
    </lineage>
</organism>
<feature type="transmembrane region" description="Helical" evidence="7">
    <location>
        <begin position="54"/>
        <end position="72"/>
    </location>
</feature>
<dbReference type="AlphaFoldDB" id="A0A0M0KU39"/>
<protein>
    <submittedName>
        <fullName evidence="10">ATP-binding protein</fullName>
    </submittedName>
</protein>
<dbReference type="EMBL" id="LILC01000027">
    <property type="protein sequence ID" value="KOO41913.1"/>
    <property type="molecule type" value="Genomic_DNA"/>
</dbReference>
<feature type="transmembrane region" description="Helical" evidence="7">
    <location>
        <begin position="133"/>
        <end position="155"/>
    </location>
</feature>
<dbReference type="InterPro" id="IPR014223">
    <property type="entry name" value="ABC_CydC/D"/>
</dbReference>
<dbReference type="InterPro" id="IPR039421">
    <property type="entry name" value="Type_1_exporter"/>
</dbReference>
<feature type="transmembrane region" description="Helical" evidence="7">
    <location>
        <begin position="244"/>
        <end position="262"/>
    </location>
</feature>
<dbReference type="PATRIC" id="fig|284581.3.peg.15"/>
<dbReference type="InterPro" id="IPR017871">
    <property type="entry name" value="ABC_transporter-like_CS"/>
</dbReference>
<keyword evidence="6 7" id="KW-0472">Membrane</keyword>
<dbReference type="InterPro" id="IPR003593">
    <property type="entry name" value="AAA+_ATPase"/>
</dbReference>
<dbReference type="InterPro" id="IPR036640">
    <property type="entry name" value="ABC1_TM_sf"/>
</dbReference>
<proteinExistence type="predicted"/>
<evidence type="ECO:0000256" key="2">
    <source>
        <dbReference type="ARBA" id="ARBA00022692"/>
    </source>
</evidence>
<gene>
    <name evidence="10" type="ORF">AMD01_18700</name>
</gene>
<evidence type="ECO:0000256" key="6">
    <source>
        <dbReference type="ARBA" id="ARBA00023136"/>
    </source>
</evidence>
<dbReference type="PROSITE" id="PS00211">
    <property type="entry name" value="ABC_TRANSPORTER_1"/>
    <property type="match status" value="1"/>
</dbReference>